<feature type="transmembrane region" description="Helical" evidence="7">
    <location>
        <begin position="369"/>
        <end position="392"/>
    </location>
</feature>
<keyword evidence="3 7" id="KW-1133">Transmembrane helix</keyword>
<dbReference type="EMBL" id="MU854319">
    <property type="protein sequence ID" value="KAK4044340.1"/>
    <property type="molecule type" value="Genomic_DNA"/>
</dbReference>
<accession>A0AAN6PQG9</accession>
<dbReference type="Gene3D" id="3.90.226.10">
    <property type="entry name" value="2-enoyl-CoA Hydratase, Chain A, domain 1"/>
    <property type="match status" value="1"/>
</dbReference>
<feature type="transmembrane region" description="Helical" evidence="7">
    <location>
        <begin position="568"/>
        <end position="584"/>
    </location>
</feature>
<evidence type="ECO:0000313" key="9">
    <source>
        <dbReference type="Proteomes" id="UP001303115"/>
    </source>
</evidence>
<sequence length="929" mass="99273">MRFLQQLLRGANATRGTMACCSRTPLRWVSTCWQAARVTTIPGYHLHHRPRQAYSIHPSLASAEWRPLLAGTDSGELVRDWDGDTVTDEGREDAGGAGGADAEERVVGGGAGTFKRNLGAVEAFAIVISIVIGSGVFTSPGSIDTNVPSPGAALLVWLVGGVLAWTGASTMAELGTAIPGEGGVQPYLKYIFGDVFGFLAAWTWVVAVMPATLAILGIVFIESIYSAAGVTGEGDRIEHKLLSIAVLACIGVANSISTKASTRLNNFFVATKFVTIAAIVLAGVIVIFLQLAEPKRDVGGGDWNEKPWFGYRDSVNPDGSVTHWDGLSQWDMFGHLSAALYAALWAYSGWDKAIYVSAELSAPARQLPLAINTSIPSIILCFLMANAAYYILLPWDVVSTTDSVAVTAITRLLGPGFGIVAAIFICLVVAGSLLGNSFVAGRMAVAASNQNWLPRLLSVVGRVGTGREIAPEDHQKESESDAPINALFLSTVLGATYILLGNFRALLTFNGLGEYTFFFLTVLGAIVLRYREPHLERPYKPFVLIPIIFALVSGFVVIRGAAFAPTQAFVLVGLWGLGLVFYWARRRYRSVTSMSLPALPRRAAYITLNTPQRRNALSLAELRSLRDQLLKANTSPTTGRALLLPPFKPAVLSQLEQSHANLTTNKPDDDHTWLVSARAFARERAGLPSVLVLASHGPVFSSGHDLRELRTLPPAQVSETFRLCAEVMALIRHSPALVVARVSGDAIAAGCQLALTADLPIAHGDAVRFRLPGAALGLPCSSPVTAVSRRLGNARTFRMLAMAEDVAAREMGDVVRVVYGADGGGEGDAEGRLRALDREVAGTVERLAGLSPQQSAMGKWAFWTQAGLTGRDFAGSDGVAVEGSGGDGYQDAVEWAGRVMALHAKSEDAREGMDAFLEKREAVWCGFEQ</sequence>
<evidence type="ECO:0000256" key="3">
    <source>
        <dbReference type="ARBA" id="ARBA00022989"/>
    </source>
</evidence>
<dbReference type="FunFam" id="1.20.1740.10:FF:000042">
    <property type="entry name" value="Similar to amino acid transporter"/>
    <property type="match status" value="1"/>
</dbReference>
<protein>
    <submittedName>
        <fullName evidence="8">Amino acid permease-domain-containing protein</fullName>
    </submittedName>
</protein>
<feature type="transmembrane region" description="Helical" evidence="7">
    <location>
        <begin position="542"/>
        <end position="562"/>
    </location>
</feature>
<reference evidence="9" key="1">
    <citation type="journal article" date="2023" name="Mol. Phylogenet. Evol.">
        <title>Genome-scale phylogeny and comparative genomics of the fungal order Sordariales.</title>
        <authorList>
            <person name="Hensen N."/>
            <person name="Bonometti L."/>
            <person name="Westerberg I."/>
            <person name="Brannstrom I.O."/>
            <person name="Guillou S."/>
            <person name="Cros-Aarteil S."/>
            <person name="Calhoun S."/>
            <person name="Haridas S."/>
            <person name="Kuo A."/>
            <person name="Mondo S."/>
            <person name="Pangilinan J."/>
            <person name="Riley R."/>
            <person name="LaButti K."/>
            <person name="Andreopoulos B."/>
            <person name="Lipzen A."/>
            <person name="Chen C."/>
            <person name="Yan M."/>
            <person name="Daum C."/>
            <person name="Ng V."/>
            <person name="Clum A."/>
            <person name="Steindorff A."/>
            <person name="Ohm R.A."/>
            <person name="Martin F."/>
            <person name="Silar P."/>
            <person name="Natvig D.O."/>
            <person name="Lalanne C."/>
            <person name="Gautier V."/>
            <person name="Ament-Velasquez S.L."/>
            <person name="Kruys A."/>
            <person name="Hutchinson M.I."/>
            <person name="Powell A.J."/>
            <person name="Barry K."/>
            <person name="Miller A.N."/>
            <person name="Grigoriev I.V."/>
            <person name="Debuchy R."/>
            <person name="Gladieux P."/>
            <person name="Hiltunen Thoren M."/>
            <person name="Johannesson H."/>
        </authorList>
    </citation>
    <scope>NUCLEOTIDE SEQUENCE [LARGE SCALE GENOMIC DNA]</scope>
    <source>
        <strain evidence="9">CBS 284.82</strain>
    </source>
</reference>
<evidence type="ECO:0000313" key="8">
    <source>
        <dbReference type="EMBL" id="KAK4044340.1"/>
    </source>
</evidence>
<feature type="transmembrane region" description="Helical" evidence="7">
    <location>
        <begin position="412"/>
        <end position="434"/>
    </location>
</feature>
<feature type="transmembrane region" description="Helical" evidence="7">
    <location>
        <begin position="195"/>
        <end position="221"/>
    </location>
</feature>
<evidence type="ECO:0000256" key="5">
    <source>
        <dbReference type="RuleBase" id="RU003707"/>
    </source>
</evidence>
<dbReference type="SUPFAM" id="SSF52096">
    <property type="entry name" value="ClpP/crotonase"/>
    <property type="match status" value="1"/>
</dbReference>
<evidence type="ECO:0000256" key="4">
    <source>
        <dbReference type="ARBA" id="ARBA00023136"/>
    </source>
</evidence>
<feature type="transmembrane region" description="Helical" evidence="7">
    <location>
        <begin position="123"/>
        <end position="143"/>
    </location>
</feature>
<dbReference type="Gene3D" id="1.20.1740.10">
    <property type="entry name" value="Amino acid/polyamine transporter I"/>
    <property type="match status" value="1"/>
</dbReference>
<feature type="region of interest" description="Disordered" evidence="6">
    <location>
        <begin position="82"/>
        <end position="104"/>
    </location>
</feature>
<evidence type="ECO:0000256" key="6">
    <source>
        <dbReference type="SAM" id="MobiDB-lite"/>
    </source>
</evidence>
<dbReference type="PROSITE" id="PS00166">
    <property type="entry name" value="ENOYL_COA_HYDRATASE"/>
    <property type="match status" value="1"/>
</dbReference>
<dbReference type="PANTHER" id="PTHR11785">
    <property type="entry name" value="AMINO ACID TRANSPORTER"/>
    <property type="match status" value="1"/>
</dbReference>
<evidence type="ECO:0000256" key="7">
    <source>
        <dbReference type="SAM" id="Phobius"/>
    </source>
</evidence>
<proteinExistence type="inferred from homology"/>
<comment type="similarity">
    <text evidence="5">Belongs to the enoyl-CoA hydratase/isomerase family.</text>
</comment>
<dbReference type="InterPro" id="IPR002293">
    <property type="entry name" value="AA/rel_permease1"/>
</dbReference>
<feature type="transmembrane region" description="Helical" evidence="7">
    <location>
        <begin position="482"/>
        <end position="500"/>
    </location>
</feature>
<dbReference type="InterPro" id="IPR014748">
    <property type="entry name" value="Enoyl-CoA_hydra_C"/>
</dbReference>
<dbReference type="GO" id="GO:0003824">
    <property type="term" value="F:catalytic activity"/>
    <property type="evidence" value="ECO:0007669"/>
    <property type="project" value="InterPro"/>
</dbReference>
<dbReference type="CDD" id="cd06558">
    <property type="entry name" value="crotonase-like"/>
    <property type="match status" value="1"/>
</dbReference>
<evidence type="ECO:0000256" key="1">
    <source>
        <dbReference type="ARBA" id="ARBA00004141"/>
    </source>
</evidence>
<dbReference type="InterPro" id="IPR018376">
    <property type="entry name" value="Enoyl-CoA_hyd/isom_CS"/>
</dbReference>
<keyword evidence="9" id="KW-1185">Reference proteome</keyword>
<dbReference type="Proteomes" id="UP001303115">
    <property type="component" value="Unassembled WGS sequence"/>
</dbReference>
<feature type="transmembrane region" description="Helical" evidence="7">
    <location>
        <begin position="332"/>
        <end position="348"/>
    </location>
</feature>
<dbReference type="Pfam" id="PF13520">
    <property type="entry name" value="AA_permease_2"/>
    <property type="match status" value="1"/>
</dbReference>
<keyword evidence="4 7" id="KW-0472">Membrane</keyword>
<dbReference type="InterPro" id="IPR029045">
    <property type="entry name" value="ClpP/crotonase-like_dom_sf"/>
</dbReference>
<keyword evidence="2 7" id="KW-0812">Transmembrane</keyword>
<dbReference type="AlphaFoldDB" id="A0AAN6PQG9"/>
<comment type="caution">
    <text evidence="8">The sequence shown here is derived from an EMBL/GenBank/DDBJ whole genome shotgun (WGS) entry which is preliminary data.</text>
</comment>
<comment type="subcellular location">
    <subcellularLocation>
        <location evidence="1">Membrane</location>
        <topology evidence="1">Multi-pass membrane protein</topology>
    </subcellularLocation>
</comment>
<feature type="transmembrane region" description="Helical" evidence="7">
    <location>
        <begin position="512"/>
        <end position="530"/>
    </location>
</feature>
<feature type="transmembrane region" description="Helical" evidence="7">
    <location>
        <begin position="155"/>
        <end position="174"/>
    </location>
</feature>
<evidence type="ECO:0000256" key="2">
    <source>
        <dbReference type="ARBA" id="ARBA00022692"/>
    </source>
</evidence>
<dbReference type="GO" id="GO:0016020">
    <property type="term" value="C:membrane"/>
    <property type="evidence" value="ECO:0007669"/>
    <property type="project" value="UniProtKB-SubCell"/>
</dbReference>
<dbReference type="Gene3D" id="1.10.12.10">
    <property type="entry name" value="Lyase 2-enoyl-coa Hydratase, Chain A, domain 2"/>
    <property type="match status" value="1"/>
</dbReference>
<dbReference type="PANTHER" id="PTHR11785:SF402">
    <property type="entry name" value="AMINO ACID TRANSPORTER (EUROFUNG)"/>
    <property type="match status" value="1"/>
</dbReference>
<dbReference type="GO" id="GO:0015179">
    <property type="term" value="F:L-amino acid transmembrane transporter activity"/>
    <property type="evidence" value="ECO:0007669"/>
    <property type="project" value="TreeGrafter"/>
</dbReference>
<gene>
    <name evidence="8" type="ORF">C8A01DRAFT_42780</name>
</gene>
<feature type="transmembrane region" description="Helical" evidence="7">
    <location>
        <begin position="269"/>
        <end position="292"/>
    </location>
</feature>
<feature type="compositionally biased region" description="Basic and acidic residues" evidence="6">
    <location>
        <begin position="82"/>
        <end position="94"/>
    </location>
</feature>
<name>A0AAN6PQG9_9PEZI</name>
<dbReference type="InterPro" id="IPR001753">
    <property type="entry name" value="Enoyl-CoA_hydra/iso"/>
</dbReference>
<dbReference type="Pfam" id="PF00378">
    <property type="entry name" value="ECH_1"/>
    <property type="match status" value="1"/>
</dbReference>
<organism evidence="8 9">
    <name type="scientific">Parachaetomium inaequale</name>
    <dbReference type="NCBI Taxonomy" id="2588326"/>
    <lineage>
        <taxon>Eukaryota</taxon>
        <taxon>Fungi</taxon>
        <taxon>Dikarya</taxon>
        <taxon>Ascomycota</taxon>
        <taxon>Pezizomycotina</taxon>
        <taxon>Sordariomycetes</taxon>
        <taxon>Sordariomycetidae</taxon>
        <taxon>Sordariales</taxon>
        <taxon>Chaetomiaceae</taxon>
        <taxon>Parachaetomium</taxon>
    </lineage>
</organism>
<dbReference type="InterPro" id="IPR050598">
    <property type="entry name" value="AminoAcid_Transporter"/>
</dbReference>